<reference evidence="1" key="1">
    <citation type="journal article" date="2014" name="Front. Microbiol.">
        <title>High frequency of phylogenetically diverse reductive dehalogenase-homologous genes in deep subseafloor sedimentary metagenomes.</title>
        <authorList>
            <person name="Kawai M."/>
            <person name="Futagami T."/>
            <person name="Toyoda A."/>
            <person name="Takaki Y."/>
            <person name="Nishi S."/>
            <person name="Hori S."/>
            <person name="Arai W."/>
            <person name="Tsubouchi T."/>
            <person name="Morono Y."/>
            <person name="Uchiyama I."/>
            <person name="Ito T."/>
            <person name="Fujiyama A."/>
            <person name="Inagaki F."/>
            <person name="Takami H."/>
        </authorList>
    </citation>
    <scope>NUCLEOTIDE SEQUENCE</scope>
    <source>
        <strain evidence="1">Expedition CK06-06</strain>
    </source>
</reference>
<dbReference type="AlphaFoldDB" id="X0XEN5"/>
<gene>
    <name evidence="1" type="ORF">S01H1_49582</name>
</gene>
<dbReference type="EMBL" id="BARS01031904">
    <property type="protein sequence ID" value="GAG23421.1"/>
    <property type="molecule type" value="Genomic_DNA"/>
</dbReference>
<feature type="non-terminal residue" evidence="1">
    <location>
        <position position="1"/>
    </location>
</feature>
<organism evidence="1">
    <name type="scientific">marine sediment metagenome</name>
    <dbReference type="NCBI Taxonomy" id="412755"/>
    <lineage>
        <taxon>unclassified sequences</taxon>
        <taxon>metagenomes</taxon>
        <taxon>ecological metagenomes</taxon>
    </lineage>
</organism>
<proteinExistence type="predicted"/>
<sequence>FHCFHASCEQKGNLRKLLKKIQGHDISDTFVDKKAFEEAKKRQQVFEDKESYQSDIRLPPLKNDRYIGKDLYLRKRLKFSNTFTSLIKGLIYDVNKFIDINNIAVGEKLFRIKDFLHSNFIGFLTEHNSTVIMRNTDDSQDFRFYKMIIQESNFLDYYKLKGNNPKSNTIVLAEGIFDIFGEHIFDTINIKDKVNLYASALSSNYTALVKSIVFHEQIFRPDVIILSDRGIPKDKYHQLKKYNSHIINSLTVYYNRVGKDF</sequence>
<evidence type="ECO:0000313" key="1">
    <source>
        <dbReference type="EMBL" id="GAG23421.1"/>
    </source>
</evidence>
<protein>
    <recommendedName>
        <fullName evidence="2">Toprim domain-containing protein</fullName>
    </recommendedName>
</protein>
<evidence type="ECO:0008006" key="2">
    <source>
        <dbReference type="Google" id="ProtNLM"/>
    </source>
</evidence>
<feature type="non-terminal residue" evidence="1">
    <location>
        <position position="261"/>
    </location>
</feature>
<comment type="caution">
    <text evidence="1">The sequence shown here is derived from an EMBL/GenBank/DDBJ whole genome shotgun (WGS) entry which is preliminary data.</text>
</comment>
<name>X0XEN5_9ZZZZ</name>
<accession>X0XEN5</accession>